<reference evidence="3 4" key="1">
    <citation type="submission" date="2018-11" db="EMBL/GenBank/DDBJ databases">
        <title>Flavobacterium sp. nov., YIM 102796 draft genome.</title>
        <authorList>
            <person name="Li G."/>
            <person name="Jiang Y."/>
        </authorList>
    </citation>
    <scope>NUCLEOTIDE SEQUENCE [LARGE SCALE GENOMIC DNA]</scope>
    <source>
        <strain evidence="3 4">YIM 102796</strain>
    </source>
</reference>
<dbReference type="InterPro" id="IPR023393">
    <property type="entry name" value="START-like_dom_sf"/>
</dbReference>
<name>A0A3P1APD0_9FLAO</name>
<dbReference type="AlphaFoldDB" id="A0A3P1APD0"/>
<gene>
    <name evidence="3" type="ORF">EG242_13380</name>
</gene>
<dbReference type="OrthoDB" id="2364866at2"/>
<dbReference type="SUPFAM" id="SSF55961">
    <property type="entry name" value="Bet v1-like"/>
    <property type="match status" value="1"/>
</dbReference>
<keyword evidence="4" id="KW-1185">Reference proteome</keyword>
<evidence type="ECO:0000313" key="3">
    <source>
        <dbReference type="EMBL" id="RRA90806.1"/>
    </source>
</evidence>
<comment type="caution">
    <text evidence="3">The sequence shown here is derived from an EMBL/GenBank/DDBJ whole genome shotgun (WGS) entry which is preliminary data.</text>
</comment>
<protein>
    <submittedName>
        <fullName evidence="3">ATPase</fullName>
    </submittedName>
</protein>
<dbReference type="RefSeq" id="WP_124900366.1">
    <property type="nucleotide sequence ID" value="NZ_RQTJ01000041.1"/>
</dbReference>
<comment type="similarity">
    <text evidence="1">Belongs to the AHA1 family.</text>
</comment>
<feature type="domain" description="Activator of Hsp90 ATPase homologue 1/2-like C-terminal" evidence="2">
    <location>
        <begin position="15"/>
        <end position="133"/>
    </location>
</feature>
<evidence type="ECO:0000259" key="2">
    <source>
        <dbReference type="Pfam" id="PF08327"/>
    </source>
</evidence>
<dbReference type="Pfam" id="PF08327">
    <property type="entry name" value="AHSA1"/>
    <property type="match status" value="1"/>
</dbReference>
<dbReference type="Proteomes" id="UP000268372">
    <property type="component" value="Unassembled WGS sequence"/>
</dbReference>
<dbReference type="Gene3D" id="3.30.530.20">
    <property type="match status" value="1"/>
</dbReference>
<evidence type="ECO:0000256" key="1">
    <source>
        <dbReference type="ARBA" id="ARBA00006817"/>
    </source>
</evidence>
<sequence length="150" mass="17356">MEKLTAKASIQIQKPVSEVFSAIVSADEMNRYFIESSTGNLETNKTVQWKFPEFEDVFPVTGKVIKENEYVSFNWSDEPNMLVEIFLQPQTDNSTIVKIVEHEMDNNDDGIKQMMQQTEGWANFLACLKASLEYHINLRNGAFDYMRTKK</sequence>
<proteinExistence type="inferred from homology"/>
<evidence type="ECO:0000313" key="4">
    <source>
        <dbReference type="Proteomes" id="UP000268372"/>
    </source>
</evidence>
<dbReference type="EMBL" id="RQTJ01000041">
    <property type="protein sequence ID" value="RRA90806.1"/>
    <property type="molecule type" value="Genomic_DNA"/>
</dbReference>
<dbReference type="InterPro" id="IPR013538">
    <property type="entry name" value="ASHA1/2-like_C"/>
</dbReference>
<organism evidence="3 4">
    <name type="scientific">Paenimyroides viscosum</name>
    <dbReference type="NCBI Taxonomy" id="2488729"/>
    <lineage>
        <taxon>Bacteria</taxon>
        <taxon>Pseudomonadati</taxon>
        <taxon>Bacteroidota</taxon>
        <taxon>Flavobacteriia</taxon>
        <taxon>Flavobacteriales</taxon>
        <taxon>Flavobacteriaceae</taxon>
        <taxon>Paenimyroides</taxon>
    </lineage>
</organism>
<accession>A0A3P1APD0</accession>